<protein>
    <submittedName>
        <fullName evidence="2">Uncharacterized protein</fullName>
    </submittedName>
</protein>
<name>A0A6S7IXZ3_PARCT</name>
<accession>A0A6S7IXZ3</accession>
<feature type="compositionally biased region" description="Polar residues" evidence="1">
    <location>
        <begin position="38"/>
        <end position="58"/>
    </location>
</feature>
<dbReference type="Proteomes" id="UP001152795">
    <property type="component" value="Unassembled WGS sequence"/>
</dbReference>
<organism evidence="2 3">
    <name type="scientific">Paramuricea clavata</name>
    <name type="common">Red gorgonian</name>
    <name type="synonym">Violescent sea-whip</name>
    <dbReference type="NCBI Taxonomy" id="317549"/>
    <lineage>
        <taxon>Eukaryota</taxon>
        <taxon>Metazoa</taxon>
        <taxon>Cnidaria</taxon>
        <taxon>Anthozoa</taxon>
        <taxon>Octocorallia</taxon>
        <taxon>Malacalcyonacea</taxon>
        <taxon>Plexauridae</taxon>
        <taxon>Paramuricea</taxon>
    </lineage>
</organism>
<evidence type="ECO:0000313" key="2">
    <source>
        <dbReference type="EMBL" id="CAB4022837.1"/>
    </source>
</evidence>
<dbReference type="AlphaFoldDB" id="A0A6S7IXZ3"/>
<evidence type="ECO:0000313" key="3">
    <source>
        <dbReference type="Proteomes" id="UP001152795"/>
    </source>
</evidence>
<proteinExistence type="predicted"/>
<evidence type="ECO:0000256" key="1">
    <source>
        <dbReference type="SAM" id="MobiDB-lite"/>
    </source>
</evidence>
<keyword evidence="3" id="KW-1185">Reference proteome</keyword>
<reference evidence="2" key="1">
    <citation type="submission" date="2020-04" db="EMBL/GenBank/DDBJ databases">
        <authorList>
            <person name="Alioto T."/>
            <person name="Alioto T."/>
            <person name="Gomez Garrido J."/>
        </authorList>
    </citation>
    <scope>NUCLEOTIDE SEQUENCE</scope>
    <source>
        <strain evidence="2">A484AB</strain>
    </source>
</reference>
<comment type="caution">
    <text evidence="2">The sequence shown here is derived from an EMBL/GenBank/DDBJ whole genome shotgun (WGS) entry which is preliminary data.</text>
</comment>
<feature type="region of interest" description="Disordered" evidence="1">
    <location>
        <begin position="15"/>
        <end position="58"/>
    </location>
</feature>
<sequence>LCGMDPVNHKYDLRHLQSLSSTGDETNETNEEPMNMFQPLNSDHSQALNNQNADKTEA</sequence>
<gene>
    <name evidence="2" type="ORF">PACLA_8A013223</name>
</gene>
<feature type="non-terminal residue" evidence="2">
    <location>
        <position position="1"/>
    </location>
</feature>
<feature type="non-terminal residue" evidence="2">
    <location>
        <position position="58"/>
    </location>
</feature>
<dbReference type="EMBL" id="CACRXK020012185">
    <property type="protein sequence ID" value="CAB4022837.1"/>
    <property type="molecule type" value="Genomic_DNA"/>
</dbReference>